<accession>A0AAD5NHT9</accession>
<gene>
    <name evidence="2" type="ORF">LWI28_019693</name>
</gene>
<dbReference type="EMBL" id="JAJSOW010000107">
    <property type="protein sequence ID" value="KAI9157277.1"/>
    <property type="molecule type" value="Genomic_DNA"/>
</dbReference>
<protein>
    <submittedName>
        <fullName evidence="2">Uncharacterized protein</fullName>
    </submittedName>
</protein>
<evidence type="ECO:0000256" key="1">
    <source>
        <dbReference type="SAM" id="MobiDB-lite"/>
    </source>
</evidence>
<evidence type="ECO:0000313" key="3">
    <source>
        <dbReference type="Proteomes" id="UP001064489"/>
    </source>
</evidence>
<feature type="region of interest" description="Disordered" evidence="1">
    <location>
        <begin position="107"/>
        <end position="132"/>
    </location>
</feature>
<name>A0AAD5NHT9_ACENE</name>
<reference evidence="2" key="2">
    <citation type="submission" date="2023-02" db="EMBL/GenBank/DDBJ databases">
        <authorList>
            <person name="Swenson N.G."/>
            <person name="Wegrzyn J.L."/>
            <person name="Mcevoy S.L."/>
        </authorList>
    </citation>
    <scope>NUCLEOTIDE SEQUENCE</scope>
    <source>
        <strain evidence="2">91603</strain>
        <tissue evidence="2">Leaf</tissue>
    </source>
</reference>
<comment type="caution">
    <text evidence="2">The sequence shown here is derived from an EMBL/GenBank/DDBJ whole genome shotgun (WGS) entry which is preliminary data.</text>
</comment>
<sequence length="132" mass="14054">MMQHGNHDVELKGGCGGGRSRSENVAKQCFTPRCPVNCCASTHFRENQLALGSFAQPSTLTSPDWVYLPPYSGPVISLSSPTTFDRVFGAQLNVDIMNARCKIPGRETRATTPYAPIASASRPPAPSSAGEA</sequence>
<feature type="compositionally biased region" description="Low complexity" evidence="1">
    <location>
        <begin position="113"/>
        <end position="132"/>
    </location>
</feature>
<dbReference type="AlphaFoldDB" id="A0AAD5NHT9"/>
<dbReference type="Proteomes" id="UP001064489">
    <property type="component" value="Chromosome 12"/>
</dbReference>
<evidence type="ECO:0000313" key="2">
    <source>
        <dbReference type="EMBL" id="KAI9157277.1"/>
    </source>
</evidence>
<organism evidence="2 3">
    <name type="scientific">Acer negundo</name>
    <name type="common">Box elder</name>
    <dbReference type="NCBI Taxonomy" id="4023"/>
    <lineage>
        <taxon>Eukaryota</taxon>
        <taxon>Viridiplantae</taxon>
        <taxon>Streptophyta</taxon>
        <taxon>Embryophyta</taxon>
        <taxon>Tracheophyta</taxon>
        <taxon>Spermatophyta</taxon>
        <taxon>Magnoliopsida</taxon>
        <taxon>eudicotyledons</taxon>
        <taxon>Gunneridae</taxon>
        <taxon>Pentapetalae</taxon>
        <taxon>rosids</taxon>
        <taxon>malvids</taxon>
        <taxon>Sapindales</taxon>
        <taxon>Sapindaceae</taxon>
        <taxon>Hippocastanoideae</taxon>
        <taxon>Acereae</taxon>
        <taxon>Acer</taxon>
    </lineage>
</organism>
<keyword evidence="3" id="KW-1185">Reference proteome</keyword>
<proteinExistence type="predicted"/>
<reference evidence="2" key="1">
    <citation type="journal article" date="2022" name="Plant J.">
        <title>Strategies of tolerance reflected in two North American maple genomes.</title>
        <authorList>
            <person name="McEvoy S.L."/>
            <person name="Sezen U.U."/>
            <person name="Trouern-Trend A."/>
            <person name="McMahon S.M."/>
            <person name="Schaberg P.G."/>
            <person name="Yang J."/>
            <person name="Wegrzyn J.L."/>
            <person name="Swenson N.G."/>
        </authorList>
    </citation>
    <scope>NUCLEOTIDE SEQUENCE</scope>
    <source>
        <strain evidence="2">91603</strain>
    </source>
</reference>